<keyword evidence="8 15" id="KW-0675">Receptor</keyword>
<dbReference type="Proteomes" id="UP000035050">
    <property type="component" value="Plasmid pPO70-1"/>
</dbReference>
<dbReference type="InterPro" id="IPR039426">
    <property type="entry name" value="TonB-dep_rcpt-like"/>
</dbReference>
<evidence type="ECO:0000256" key="6">
    <source>
        <dbReference type="ARBA" id="ARBA00023077"/>
    </source>
</evidence>
<dbReference type="Gene3D" id="2.170.130.10">
    <property type="entry name" value="TonB-dependent receptor, plug domain"/>
    <property type="match status" value="1"/>
</dbReference>
<dbReference type="InterPro" id="IPR000531">
    <property type="entry name" value="Beta-barrel_TonB"/>
</dbReference>
<dbReference type="InterPro" id="IPR037066">
    <property type="entry name" value="Plug_dom_sf"/>
</dbReference>
<keyword evidence="9 10" id="KW-0998">Cell outer membrane</keyword>
<comment type="similarity">
    <text evidence="2 10 11">Belongs to the TonB-dependent receptor family.</text>
</comment>
<dbReference type="InterPro" id="IPR012910">
    <property type="entry name" value="Plug_dom"/>
</dbReference>
<reference evidence="15" key="1">
    <citation type="submission" date="2016-06" db="EMBL/GenBank/DDBJ databases">
        <title>Pandoraea oxalativorans DSM 23570 Genome Sequencing.</title>
        <authorList>
            <person name="Ee R."/>
            <person name="Lim Y.-L."/>
            <person name="Yong D."/>
            <person name="Yin W.-F."/>
            <person name="Chan K.-G."/>
        </authorList>
    </citation>
    <scope>NUCLEOTIDE SEQUENCE</scope>
    <source>
        <strain evidence="15">DSM 23570</strain>
        <plasmid evidence="15">pPO70-1</plasmid>
    </source>
</reference>
<feature type="domain" description="TonB-dependent receptor plug" evidence="14">
    <location>
        <begin position="85"/>
        <end position="175"/>
    </location>
</feature>
<comment type="subcellular location">
    <subcellularLocation>
        <location evidence="1 10">Cell outer membrane</location>
        <topology evidence="1 10">Multi-pass membrane protein</topology>
    </subcellularLocation>
</comment>
<protein>
    <submittedName>
        <fullName evidence="15">TonB-dependent copper receptor</fullName>
    </submittedName>
</protein>
<geneLocation type="plasmid" evidence="15 16">
    <name>pPO70-1</name>
</geneLocation>
<dbReference type="KEGG" id="pox:MB84_28480"/>
<feature type="region of interest" description="Disordered" evidence="12">
    <location>
        <begin position="1"/>
        <end position="21"/>
    </location>
</feature>
<gene>
    <name evidence="15" type="ORF">MB84_28480</name>
</gene>
<dbReference type="SUPFAM" id="SSF56935">
    <property type="entry name" value="Porins"/>
    <property type="match status" value="1"/>
</dbReference>
<dbReference type="PROSITE" id="PS52016">
    <property type="entry name" value="TONB_DEPENDENT_REC_3"/>
    <property type="match status" value="1"/>
</dbReference>
<dbReference type="Gene3D" id="2.40.170.20">
    <property type="entry name" value="TonB-dependent receptor, beta-barrel domain"/>
    <property type="match status" value="1"/>
</dbReference>
<evidence type="ECO:0000256" key="8">
    <source>
        <dbReference type="ARBA" id="ARBA00023170"/>
    </source>
</evidence>
<dbReference type="CDD" id="cd01347">
    <property type="entry name" value="ligand_gated_channel"/>
    <property type="match status" value="1"/>
</dbReference>
<name>A0A0G3IDP2_9BURK</name>
<evidence type="ECO:0000256" key="4">
    <source>
        <dbReference type="ARBA" id="ARBA00022452"/>
    </source>
</evidence>
<dbReference type="NCBIfam" id="TIGR01778">
    <property type="entry name" value="TonB-copper"/>
    <property type="match status" value="1"/>
</dbReference>
<dbReference type="EMBL" id="CP011518">
    <property type="protein sequence ID" value="AKK24743.1"/>
    <property type="molecule type" value="Genomic_DNA"/>
</dbReference>
<keyword evidence="6 11" id="KW-0798">TonB box</keyword>
<keyword evidence="16" id="KW-1185">Reference proteome</keyword>
<evidence type="ECO:0000259" key="14">
    <source>
        <dbReference type="Pfam" id="PF07715"/>
    </source>
</evidence>
<evidence type="ECO:0000256" key="5">
    <source>
        <dbReference type="ARBA" id="ARBA00022692"/>
    </source>
</evidence>
<evidence type="ECO:0000256" key="12">
    <source>
        <dbReference type="SAM" id="MobiDB-lite"/>
    </source>
</evidence>
<accession>A0A0G3IDP2</accession>
<dbReference type="Pfam" id="PF00593">
    <property type="entry name" value="TonB_dep_Rec_b-barrel"/>
    <property type="match status" value="1"/>
</dbReference>
<dbReference type="GO" id="GO:0009279">
    <property type="term" value="C:cell outer membrane"/>
    <property type="evidence" value="ECO:0007669"/>
    <property type="project" value="UniProtKB-SubCell"/>
</dbReference>
<dbReference type="PANTHER" id="PTHR30069:SF49">
    <property type="entry name" value="OUTER MEMBRANE PROTEIN C"/>
    <property type="match status" value="1"/>
</dbReference>
<keyword evidence="5 10" id="KW-0812">Transmembrane</keyword>
<evidence type="ECO:0000256" key="10">
    <source>
        <dbReference type="PROSITE-ProRule" id="PRU01360"/>
    </source>
</evidence>
<evidence type="ECO:0000313" key="15">
    <source>
        <dbReference type="EMBL" id="AKK24743.1"/>
    </source>
</evidence>
<evidence type="ECO:0000259" key="13">
    <source>
        <dbReference type="Pfam" id="PF00593"/>
    </source>
</evidence>
<keyword evidence="15" id="KW-0614">Plasmid</keyword>
<keyword evidence="7 10" id="KW-0472">Membrane</keyword>
<keyword evidence="4 10" id="KW-1134">Transmembrane beta strand</keyword>
<organism evidence="15 16">
    <name type="scientific">Pandoraea oxalativorans</name>
    <dbReference type="NCBI Taxonomy" id="573737"/>
    <lineage>
        <taxon>Bacteria</taxon>
        <taxon>Pseudomonadati</taxon>
        <taxon>Pseudomonadota</taxon>
        <taxon>Betaproteobacteria</taxon>
        <taxon>Burkholderiales</taxon>
        <taxon>Burkholderiaceae</taxon>
        <taxon>Pandoraea</taxon>
    </lineage>
</organism>
<evidence type="ECO:0000256" key="11">
    <source>
        <dbReference type="RuleBase" id="RU003357"/>
    </source>
</evidence>
<dbReference type="InterPro" id="IPR010100">
    <property type="entry name" value="TonB-dep_Cu_rcpt"/>
</dbReference>
<dbReference type="GO" id="GO:0015344">
    <property type="term" value="F:siderophore uptake transmembrane transporter activity"/>
    <property type="evidence" value="ECO:0007669"/>
    <property type="project" value="TreeGrafter"/>
</dbReference>
<keyword evidence="3 10" id="KW-0813">Transport</keyword>
<sequence>MTVFSPRAPQARRRADSRHLSQRLGSNVSALAISVLSPTLAVAQTAPPTPLPAQEAAVQLAPVEVVASPLTTPLIVLTDPKAARQPLPASDGADYLKTIPGFTSIRSGGTNGDPVLRGMFGSRLNLVANGLPTLGACPARMDAPSSYIAPESYDKVTVIKGPQSVVYGPGASAGTVLFERVTPRFERPGMRFDGSVVGGSFGRNDQNVDMTVGTPTGYGRVSANHAHSQDYRDGNGNTVPSQWDKWSTDAALGWTPDEHTRVELSAGGGDGYARYAGRSMDGVRFRRETFGLSLDKRHLGEVLERIEARVYYNQVEHVMDNYTLRAPDPTSGMPMPMAADVRRRTFGARTAATLRLAGDLKLVTGVDAQANWLDSRSAMGRQNYGDQPWDAQAMMWNAGTFGELTWYASDVSRVIGGARLDYAGARDKRAMAGDMAELPNPTFDDRRARVLPSGFMRYERDLASLPVTWYAGIGHAQRYPDYWELFSADAGPAGSVNAFTAVQPEKTTQLDVGARYKSARFDAWLSAYAGYVQNFILFNYAPGMMGPTSQVSNVNAQIMGGEAGVSWRPVAPLRVATSLAYAWGRNASSGAPLPQMPPLEARLGLEYTRGAWSVGGLWRVVAPQHRYTLGEGNVVGQDFGPSAGFGVLSLHTQYKVSKAVQISVGVDNVLNKAYAEHLNLAGNAGFGYPANVPVMEPGRTVWLRAGVKL</sequence>
<feature type="domain" description="TonB-dependent receptor-like beta-barrel" evidence="13">
    <location>
        <begin position="229"/>
        <end position="669"/>
    </location>
</feature>
<evidence type="ECO:0000256" key="3">
    <source>
        <dbReference type="ARBA" id="ARBA00022448"/>
    </source>
</evidence>
<dbReference type="InterPro" id="IPR036942">
    <property type="entry name" value="Beta-barrel_TonB_sf"/>
</dbReference>
<dbReference type="PATRIC" id="fig|573737.6.peg.5620"/>
<evidence type="ECO:0000313" key="16">
    <source>
        <dbReference type="Proteomes" id="UP000035050"/>
    </source>
</evidence>
<evidence type="ECO:0000256" key="2">
    <source>
        <dbReference type="ARBA" id="ARBA00009810"/>
    </source>
</evidence>
<evidence type="ECO:0000256" key="9">
    <source>
        <dbReference type="ARBA" id="ARBA00023237"/>
    </source>
</evidence>
<dbReference type="GO" id="GO:0044718">
    <property type="term" value="P:siderophore transmembrane transport"/>
    <property type="evidence" value="ECO:0007669"/>
    <property type="project" value="TreeGrafter"/>
</dbReference>
<dbReference type="Pfam" id="PF07715">
    <property type="entry name" value="Plug"/>
    <property type="match status" value="1"/>
</dbReference>
<evidence type="ECO:0000256" key="1">
    <source>
        <dbReference type="ARBA" id="ARBA00004571"/>
    </source>
</evidence>
<dbReference type="PANTHER" id="PTHR30069">
    <property type="entry name" value="TONB-DEPENDENT OUTER MEMBRANE RECEPTOR"/>
    <property type="match status" value="1"/>
</dbReference>
<dbReference type="AlphaFoldDB" id="A0A0G3IDP2"/>
<evidence type="ECO:0000256" key="7">
    <source>
        <dbReference type="ARBA" id="ARBA00023136"/>
    </source>
</evidence>
<dbReference type="RefSeq" id="WP_052654255.1">
    <property type="nucleotide sequence ID" value="NZ_CP011518.2"/>
</dbReference>
<dbReference type="OrthoDB" id="5332150at2"/>
<proteinExistence type="inferred from homology"/>